<name>A0A6H5J432_9HYME</name>
<keyword evidence="1" id="KW-0472">Membrane</keyword>
<dbReference type="Proteomes" id="UP000479190">
    <property type="component" value="Unassembled WGS sequence"/>
</dbReference>
<evidence type="ECO:0000313" key="3">
    <source>
        <dbReference type="Proteomes" id="UP000479190"/>
    </source>
</evidence>
<feature type="transmembrane region" description="Helical" evidence="1">
    <location>
        <begin position="21"/>
        <end position="40"/>
    </location>
</feature>
<gene>
    <name evidence="2" type="ORF">TBRA_LOCUS14935</name>
</gene>
<accession>A0A6H5J432</accession>
<reference evidence="2 3" key="1">
    <citation type="submission" date="2020-02" db="EMBL/GenBank/DDBJ databases">
        <authorList>
            <person name="Ferguson B K."/>
        </authorList>
    </citation>
    <scope>NUCLEOTIDE SEQUENCE [LARGE SCALE GENOMIC DNA]</scope>
</reference>
<protein>
    <submittedName>
        <fullName evidence="2">Uncharacterized protein</fullName>
    </submittedName>
</protein>
<dbReference type="AlphaFoldDB" id="A0A6H5J432"/>
<evidence type="ECO:0000313" key="2">
    <source>
        <dbReference type="EMBL" id="CAB0043347.1"/>
    </source>
</evidence>
<proteinExistence type="predicted"/>
<organism evidence="2 3">
    <name type="scientific">Trichogramma brassicae</name>
    <dbReference type="NCBI Taxonomy" id="86971"/>
    <lineage>
        <taxon>Eukaryota</taxon>
        <taxon>Metazoa</taxon>
        <taxon>Ecdysozoa</taxon>
        <taxon>Arthropoda</taxon>
        <taxon>Hexapoda</taxon>
        <taxon>Insecta</taxon>
        <taxon>Pterygota</taxon>
        <taxon>Neoptera</taxon>
        <taxon>Endopterygota</taxon>
        <taxon>Hymenoptera</taxon>
        <taxon>Apocrita</taxon>
        <taxon>Proctotrupomorpha</taxon>
        <taxon>Chalcidoidea</taxon>
        <taxon>Trichogrammatidae</taxon>
        <taxon>Trichogramma</taxon>
    </lineage>
</organism>
<dbReference type="EMBL" id="CADCXV010001310">
    <property type="protein sequence ID" value="CAB0043347.1"/>
    <property type="molecule type" value="Genomic_DNA"/>
</dbReference>
<sequence length="57" mass="6626">MSFQVGAIRMDFGEKEEMTQMFVIYLYQAMRVLALIAGWLSTRCDNSHLPRRRRGSG</sequence>
<keyword evidence="1" id="KW-0812">Transmembrane</keyword>
<evidence type="ECO:0000256" key="1">
    <source>
        <dbReference type="SAM" id="Phobius"/>
    </source>
</evidence>
<keyword evidence="1" id="KW-1133">Transmembrane helix</keyword>
<keyword evidence="3" id="KW-1185">Reference proteome</keyword>